<comment type="caution">
    <text evidence="2">The sequence shown here is derived from an EMBL/GenBank/DDBJ whole genome shotgun (WGS) entry which is preliminary data.</text>
</comment>
<evidence type="ECO:0000313" key="2">
    <source>
        <dbReference type="EMBL" id="PHH82830.1"/>
    </source>
</evidence>
<sequence length="180" mass="19454">MLNHHPDPFAQAVASDAVPRSRLLGRDSRLGDAVGQCQSQLASPWPCRPLSASSFLCPESPEYRKSTSNTCTASSIVSTEPTVHLTKGPRLGLGRAALAARQAKKFDPRADHSQQRQHRSRVPRLPPVTSKPAQPACLAPFPSDVHSIFPSLSFFPITFNSPSTPSSSPTSSSPPYQRPF</sequence>
<dbReference type="Proteomes" id="UP000224854">
    <property type="component" value="Unassembled WGS sequence"/>
</dbReference>
<feature type="region of interest" description="Disordered" evidence="1">
    <location>
        <begin position="160"/>
        <end position="180"/>
    </location>
</feature>
<accession>A0A2C5ZSM7</accession>
<name>A0A2C5ZSM7_9HYPO</name>
<protein>
    <submittedName>
        <fullName evidence="2">Uncharacterized protein</fullName>
    </submittedName>
</protein>
<evidence type="ECO:0000256" key="1">
    <source>
        <dbReference type="SAM" id="MobiDB-lite"/>
    </source>
</evidence>
<organism evidence="2 3">
    <name type="scientific">Ophiocordyceps australis</name>
    <dbReference type="NCBI Taxonomy" id="1399860"/>
    <lineage>
        <taxon>Eukaryota</taxon>
        <taxon>Fungi</taxon>
        <taxon>Dikarya</taxon>
        <taxon>Ascomycota</taxon>
        <taxon>Pezizomycotina</taxon>
        <taxon>Sordariomycetes</taxon>
        <taxon>Hypocreomycetidae</taxon>
        <taxon>Hypocreales</taxon>
        <taxon>Ophiocordycipitaceae</taxon>
        <taxon>Ophiocordyceps</taxon>
    </lineage>
</organism>
<evidence type="ECO:0000313" key="3">
    <source>
        <dbReference type="Proteomes" id="UP000224854"/>
    </source>
</evidence>
<feature type="region of interest" description="Disordered" evidence="1">
    <location>
        <begin position="101"/>
        <end position="135"/>
    </location>
</feature>
<keyword evidence="3" id="KW-1185">Reference proteome</keyword>
<gene>
    <name evidence="2" type="ORF">CDD82_4702</name>
</gene>
<dbReference type="EMBL" id="NJEU01000040">
    <property type="protein sequence ID" value="PHH82830.1"/>
    <property type="molecule type" value="Genomic_DNA"/>
</dbReference>
<reference evidence="2 3" key="1">
    <citation type="submission" date="2017-06" db="EMBL/GenBank/DDBJ databases">
        <title>Ant-infecting Ophiocordyceps genomes reveal a high diversity of potential behavioral manipulation genes and a possible major role for enterotoxins.</title>
        <authorList>
            <person name="De Bekker C."/>
            <person name="Evans H.C."/>
            <person name="Brachmann A."/>
            <person name="Hughes D.P."/>
        </authorList>
    </citation>
    <scope>NUCLEOTIDE SEQUENCE [LARGE SCALE GENOMIC DNA]</scope>
    <source>
        <strain evidence="2 3">1348a</strain>
    </source>
</reference>
<proteinExistence type="predicted"/>
<feature type="compositionally biased region" description="Basic and acidic residues" evidence="1">
    <location>
        <begin position="104"/>
        <end position="114"/>
    </location>
</feature>
<dbReference type="AlphaFoldDB" id="A0A2C5ZSM7"/>